<comment type="caution">
    <text evidence="7">The sequence shown here is derived from an EMBL/GenBank/DDBJ whole genome shotgun (WGS) entry which is preliminary data.</text>
</comment>
<comment type="subcellular location">
    <subcellularLocation>
        <location evidence="6">Cell membrane</location>
        <topology evidence="6">Multi-pass membrane protein</topology>
    </subcellularLocation>
    <subcellularLocation>
        <location evidence="1">Membrane</location>
        <topology evidence="1">Multi-pass membrane protein</topology>
    </subcellularLocation>
</comment>
<keyword evidence="3 6" id="KW-0812">Transmembrane</keyword>
<feature type="transmembrane region" description="Helical" evidence="6">
    <location>
        <begin position="346"/>
        <end position="365"/>
    </location>
</feature>
<dbReference type="GO" id="GO:0022857">
    <property type="term" value="F:transmembrane transporter activity"/>
    <property type="evidence" value="ECO:0007669"/>
    <property type="project" value="UniProtKB-UniRule"/>
</dbReference>
<dbReference type="Proteomes" id="UP001372338">
    <property type="component" value="Unassembled WGS sequence"/>
</dbReference>
<evidence type="ECO:0000256" key="3">
    <source>
        <dbReference type="ARBA" id="ARBA00022692"/>
    </source>
</evidence>
<keyword evidence="4 6" id="KW-1133">Transmembrane helix</keyword>
<gene>
    <name evidence="7" type="ORF">RIF29_22474</name>
</gene>
<evidence type="ECO:0000313" key="8">
    <source>
        <dbReference type="Proteomes" id="UP001372338"/>
    </source>
</evidence>
<accession>A0AAN9I9E1</accession>
<dbReference type="GO" id="GO:0005886">
    <property type="term" value="C:plasma membrane"/>
    <property type="evidence" value="ECO:0007669"/>
    <property type="project" value="UniProtKB-SubCell"/>
</dbReference>
<feature type="transmembrane region" description="Helical" evidence="6">
    <location>
        <begin position="292"/>
        <end position="325"/>
    </location>
</feature>
<sequence length="559" mass="62000">MGHGNEITINHVTWQLTLIGLLLQKPTEKDSFCLANSEIVIATRYAILEYVSSLLSMMMDSPSYSSSSSEFGSIAMATDQNAARSGRSGGASEAAAALEQSRGWHDVFWLGVFLVHLIAMGFLMGVLGLNRFKIENRLNIDKYTSRFSDNDAGLTETYWPLYAAAGGVGTVLGWSWLLLLGSQATHMMKFSVHILTTYLAVVSVLCFWAEQFFFGVAFAVGATLQFLYVIAVIDRLPFTMLVLQKAVKMVWNLPEVMRLTYAFTLLVLLWMTLWSFGAAGVVASSMGDGGRWWLLVAFSVSLFWTGAVLCNTVHVIVSGTVFHVLFHGGREAPSIPVNSLLKSIQYALTTSFGSICYGSLFTAAIRTLRWKIRGLRSKIGNNECLLCCVDFLFHLVETLVRFFNKYAYVQIAVYGTSFNHSARDAWELFQSTGVEALVAYDCSGAVLLMGTVVGGLITGTCSAVWAWIKWKDRVLMIGSTSMLMGMVLVGLAMVVVESAVTSIYICYAEDPLLIQRWDADFFNQLSETLHLRLQHRSARSREVLTHTRLDDRIRENATL</sequence>
<feature type="transmembrane region" description="Helical" evidence="6">
    <location>
        <begin position="216"/>
        <end position="238"/>
    </location>
</feature>
<keyword evidence="8" id="KW-1185">Reference proteome</keyword>
<dbReference type="InterPro" id="IPR007603">
    <property type="entry name" value="Choline_transptr-like"/>
</dbReference>
<proteinExistence type="inferred from homology"/>
<organism evidence="7 8">
    <name type="scientific">Crotalaria pallida</name>
    <name type="common">Smooth rattlebox</name>
    <name type="synonym">Crotalaria striata</name>
    <dbReference type="NCBI Taxonomy" id="3830"/>
    <lineage>
        <taxon>Eukaryota</taxon>
        <taxon>Viridiplantae</taxon>
        <taxon>Streptophyta</taxon>
        <taxon>Embryophyta</taxon>
        <taxon>Tracheophyta</taxon>
        <taxon>Spermatophyta</taxon>
        <taxon>Magnoliopsida</taxon>
        <taxon>eudicotyledons</taxon>
        <taxon>Gunneridae</taxon>
        <taxon>Pentapetalae</taxon>
        <taxon>rosids</taxon>
        <taxon>fabids</taxon>
        <taxon>Fabales</taxon>
        <taxon>Fabaceae</taxon>
        <taxon>Papilionoideae</taxon>
        <taxon>50 kb inversion clade</taxon>
        <taxon>genistoids sensu lato</taxon>
        <taxon>core genistoids</taxon>
        <taxon>Crotalarieae</taxon>
        <taxon>Crotalaria</taxon>
    </lineage>
</organism>
<dbReference type="PANTHER" id="PTHR12385">
    <property type="entry name" value="CHOLINE TRANSPORTER-LIKE (SLC FAMILY 44)"/>
    <property type="match status" value="1"/>
</dbReference>
<protein>
    <recommendedName>
        <fullName evidence="6">Choline transporter-like protein</fullName>
    </recommendedName>
</protein>
<evidence type="ECO:0000256" key="1">
    <source>
        <dbReference type="ARBA" id="ARBA00004141"/>
    </source>
</evidence>
<comment type="similarity">
    <text evidence="2 6">Belongs to the CTL (choline transporter-like) family.</text>
</comment>
<name>A0AAN9I9E1_CROPI</name>
<dbReference type="Pfam" id="PF04515">
    <property type="entry name" value="Choline_transpo"/>
    <property type="match status" value="1"/>
</dbReference>
<dbReference type="AlphaFoldDB" id="A0AAN9I9E1"/>
<feature type="transmembrane region" description="Helical" evidence="6">
    <location>
        <begin position="259"/>
        <end position="286"/>
    </location>
</feature>
<keyword evidence="5 6" id="KW-0472">Membrane</keyword>
<feature type="transmembrane region" description="Helical" evidence="6">
    <location>
        <begin position="107"/>
        <end position="129"/>
    </location>
</feature>
<feature type="transmembrane region" description="Helical" evidence="6">
    <location>
        <begin position="475"/>
        <end position="496"/>
    </location>
</feature>
<feature type="transmembrane region" description="Helical" evidence="6">
    <location>
        <begin position="445"/>
        <end position="468"/>
    </location>
</feature>
<feature type="transmembrane region" description="Helical" evidence="6">
    <location>
        <begin position="192"/>
        <end position="210"/>
    </location>
</feature>
<evidence type="ECO:0000313" key="7">
    <source>
        <dbReference type="EMBL" id="KAK7269739.1"/>
    </source>
</evidence>
<reference evidence="7 8" key="1">
    <citation type="submission" date="2024-01" db="EMBL/GenBank/DDBJ databases">
        <title>The genomes of 5 underutilized Papilionoideae crops provide insights into root nodulation and disease resistanc.</title>
        <authorList>
            <person name="Yuan L."/>
        </authorList>
    </citation>
    <scope>NUCLEOTIDE SEQUENCE [LARGE SCALE GENOMIC DNA]</scope>
    <source>
        <strain evidence="7">ZHUSHIDOU_FW_LH</strain>
        <tissue evidence="7">Leaf</tissue>
    </source>
</reference>
<feature type="transmembrane region" description="Helical" evidence="6">
    <location>
        <begin position="159"/>
        <end position="180"/>
    </location>
</feature>
<dbReference type="EMBL" id="JAYWIO010000004">
    <property type="protein sequence ID" value="KAK7269739.1"/>
    <property type="molecule type" value="Genomic_DNA"/>
</dbReference>
<dbReference type="PANTHER" id="PTHR12385:SF4">
    <property type="entry name" value="PROTEIN PNS1"/>
    <property type="match status" value="1"/>
</dbReference>
<evidence type="ECO:0000256" key="5">
    <source>
        <dbReference type="ARBA" id="ARBA00023136"/>
    </source>
</evidence>
<evidence type="ECO:0000256" key="6">
    <source>
        <dbReference type="RuleBase" id="RU368066"/>
    </source>
</evidence>
<evidence type="ECO:0000256" key="4">
    <source>
        <dbReference type="ARBA" id="ARBA00022989"/>
    </source>
</evidence>
<evidence type="ECO:0000256" key="2">
    <source>
        <dbReference type="ARBA" id="ARBA00007168"/>
    </source>
</evidence>
<comment type="function">
    <text evidence="6">Choline transporter.</text>
</comment>